<evidence type="ECO:0008006" key="4">
    <source>
        <dbReference type="Google" id="ProtNLM"/>
    </source>
</evidence>
<name>A0AA95MIY2_9BACI</name>
<dbReference type="Proteomes" id="UP001178288">
    <property type="component" value="Chromosome"/>
</dbReference>
<keyword evidence="1" id="KW-0472">Membrane</keyword>
<gene>
    <name evidence="2" type="ORF">QNH39_18695</name>
</gene>
<evidence type="ECO:0000313" key="3">
    <source>
        <dbReference type="Proteomes" id="UP001178288"/>
    </source>
</evidence>
<dbReference type="EMBL" id="CP126114">
    <property type="protein sequence ID" value="WHY84667.1"/>
    <property type="molecule type" value="Genomic_DNA"/>
</dbReference>
<evidence type="ECO:0000313" key="2">
    <source>
        <dbReference type="EMBL" id="WHY84667.1"/>
    </source>
</evidence>
<keyword evidence="3" id="KW-1185">Reference proteome</keyword>
<keyword evidence="1" id="KW-1133">Transmembrane helix</keyword>
<proteinExistence type="predicted"/>
<keyword evidence="1" id="KW-0812">Transmembrane</keyword>
<dbReference type="RefSeq" id="WP_066089936.1">
    <property type="nucleotide sequence ID" value="NZ_CP126114.1"/>
</dbReference>
<organism evidence="2 3">
    <name type="scientific">Neobacillus novalis</name>
    <dbReference type="NCBI Taxonomy" id="220687"/>
    <lineage>
        <taxon>Bacteria</taxon>
        <taxon>Bacillati</taxon>
        <taxon>Bacillota</taxon>
        <taxon>Bacilli</taxon>
        <taxon>Bacillales</taxon>
        <taxon>Bacillaceae</taxon>
        <taxon>Neobacillus</taxon>
    </lineage>
</organism>
<feature type="transmembrane region" description="Helical" evidence="1">
    <location>
        <begin position="32"/>
        <end position="48"/>
    </location>
</feature>
<dbReference type="KEGG" id="nnv:QNH39_18695"/>
<accession>A0AA95MIY2</accession>
<reference evidence="2" key="1">
    <citation type="submission" date="2023-05" db="EMBL/GenBank/DDBJ databases">
        <title>Comparative genomics of Bacillaceae isolates and their secondary metabolite potential.</title>
        <authorList>
            <person name="Song L."/>
            <person name="Nielsen L.J."/>
            <person name="Mohite O."/>
            <person name="Xu X."/>
            <person name="Weber T."/>
            <person name="Kovacs A.T."/>
        </authorList>
    </citation>
    <scope>NUCLEOTIDE SEQUENCE</scope>
    <source>
        <strain evidence="2">XLM17</strain>
    </source>
</reference>
<protein>
    <recommendedName>
        <fullName evidence="4">DUF3899 domain-containing protein</fullName>
    </recommendedName>
</protein>
<sequence>MKRLIGIIFTLLVLFGINFIIAKNTNKEFIEYSFAVGFVLTTLIWFLTSKGGFTSHYIDTTIQGQTNIKMKRQKFKFTPNIIFLTALSYTIVSLIITLIYYWEYL</sequence>
<feature type="transmembrane region" description="Helical" evidence="1">
    <location>
        <begin position="81"/>
        <end position="102"/>
    </location>
</feature>
<dbReference type="AlphaFoldDB" id="A0AA95MIY2"/>
<evidence type="ECO:0000256" key="1">
    <source>
        <dbReference type="SAM" id="Phobius"/>
    </source>
</evidence>